<dbReference type="EMBL" id="JAUHHC010000005">
    <property type="protein sequence ID" value="MDN3922582.1"/>
    <property type="molecule type" value="Genomic_DNA"/>
</dbReference>
<accession>A0ABT8DWG8</accession>
<keyword evidence="3" id="KW-1185">Reference proteome</keyword>
<gene>
    <name evidence="2" type="ORF">QWJ38_20005</name>
</gene>
<sequence length="133" mass="14237">MSSERPEATIGAPPDGVLATLRRIATQALELLQTRLELLSTELEAEKLRLLAALTQGLVAVLLGIAAIAMLSIALLLLAPERLRWLAALALGLLYLAGAAWCWLRTRALLSQGGGLFAASAAELQRDREALER</sequence>
<feature type="transmembrane region" description="Helical" evidence="1">
    <location>
        <begin position="57"/>
        <end position="79"/>
    </location>
</feature>
<keyword evidence="1" id="KW-0472">Membrane</keyword>
<dbReference type="RefSeq" id="WP_290360879.1">
    <property type="nucleotide sequence ID" value="NZ_JAUHHC010000005.1"/>
</dbReference>
<dbReference type="Proteomes" id="UP001228044">
    <property type="component" value="Unassembled WGS sequence"/>
</dbReference>
<dbReference type="InterPro" id="IPR009937">
    <property type="entry name" value="Phage_holin_3_6"/>
</dbReference>
<name>A0ABT8DWG8_9BURK</name>
<organism evidence="2 3">
    <name type="scientific">Roseateles violae</name>
    <dbReference type="NCBI Taxonomy" id="3058042"/>
    <lineage>
        <taxon>Bacteria</taxon>
        <taxon>Pseudomonadati</taxon>
        <taxon>Pseudomonadota</taxon>
        <taxon>Betaproteobacteria</taxon>
        <taxon>Burkholderiales</taxon>
        <taxon>Sphaerotilaceae</taxon>
        <taxon>Roseateles</taxon>
    </lineage>
</organism>
<comment type="caution">
    <text evidence="2">The sequence shown here is derived from an EMBL/GenBank/DDBJ whole genome shotgun (WGS) entry which is preliminary data.</text>
</comment>
<dbReference type="Pfam" id="PF07332">
    <property type="entry name" value="Phage_holin_3_6"/>
    <property type="match status" value="1"/>
</dbReference>
<evidence type="ECO:0000313" key="3">
    <source>
        <dbReference type="Proteomes" id="UP001228044"/>
    </source>
</evidence>
<keyword evidence="1" id="KW-1133">Transmembrane helix</keyword>
<evidence type="ECO:0000313" key="2">
    <source>
        <dbReference type="EMBL" id="MDN3922582.1"/>
    </source>
</evidence>
<proteinExistence type="predicted"/>
<protein>
    <submittedName>
        <fullName evidence="2">Phage holin family protein</fullName>
    </submittedName>
</protein>
<evidence type="ECO:0000256" key="1">
    <source>
        <dbReference type="SAM" id="Phobius"/>
    </source>
</evidence>
<reference evidence="2 3" key="1">
    <citation type="submission" date="2023-06" db="EMBL/GenBank/DDBJ databases">
        <title>Pelomonas sp. PFR6 16S ribosomal RNA gene Genome sequencing and assembly.</title>
        <authorList>
            <person name="Woo H."/>
        </authorList>
    </citation>
    <scope>NUCLEOTIDE SEQUENCE [LARGE SCALE GENOMIC DNA]</scope>
    <source>
        <strain evidence="2 3">PFR6</strain>
    </source>
</reference>
<keyword evidence="1" id="KW-0812">Transmembrane</keyword>
<feature type="transmembrane region" description="Helical" evidence="1">
    <location>
        <begin position="85"/>
        <end position="104"/>
    </location>
</feature>